<evidence type="ECO:0000259" key="3">
    <source>
        <dbReference type="PROSITE" id="PS51186"/>
    </source>
</evidence>
<evidence type="ECO:0000256" key="2">
    <source>
        <dbReference type="ARBA" id="ARBA00023315"/>
    </source>
</evidence>
<evidence type="ECO:0000256" key="1">
    <source>
        <dbReference type="ARBA" id="ARBA00022679"/>
    </source>
</evidence>
<dbReference type="OrthoDB" id="70840at2"/>
<dbReference type="Proteomes" id="UP000066480">
    <property type="component" value="Chromosome"/>
</dbReference>
<dbReference type="PROSITE" id="PS51186">
    <property type="entry name" value="GNAT"/>
    <property type="match status" value="1"/>
</dbReference>
<keyword evidence="5" id="KW-1185">Reference proteome</keyword>
<reference evidence="4 5" key="1">
    <citation type="submission" date="2015-03" db="EMBL/GenBank/DDBJ databases">
        <title>Luteipulveratus halotolerans sp. nov., a novel actinobacterium (Dermacoccaceae) from Sarawak, Malaysia.</title>
        <authorList>
            <person name="Juboi H."/>
            <person name="Basik A."/>
            <person name="Shamsul S.S."/>
            <person name="Arnold P."/>
            <person name="Schmitt E.K."/>
            <person name="Sanglier J.-J."/>
            <person name="Yeo T."/>
        </authorList>
    </citation>
    <scope>NUCLEOTIDE SEQUENCE [LARGE SCALE GENOMIC DNA]</scope>
    <source>
        <strain evidence="4 5">MN07-A0370</strain>
    </source>
</reference>
<feature type="domain" description="N-acetyltransferase" evidence="3">
    <location>
        <begin position="10"/>
        <end position="153"/>
    </location>
</feature>
<dbReference type="PANTHER" id="PTHR43877:SF2">
    <property type="entry name" value="AMINOALKYLPHOSPHONATE N-ACETYLTRANSFERASE-RELATED"/>
    <property type="match status" value="1"/>
</dbReference>
<dbReference type="InterPro" id="IPR050832">
    <property type="entry name" value="Bact_Acetyltransf"/>
</dbReference>
<dbReference type="Gene3D" id="3.40.630.30">
    <property type="match status" value="1"/>
</dbReference>
<dbReference type="PATRIC" id="fig|571913.6.peg.2006"/>
<keyword evidence="1" id="KW-0808">Transferase</keyword>
<dbReference type="InterPro" id="IPR000182">
    <property type="entry name" value="GNAT_dom"/>
</dbReference>
<dbReference type="KEGG" id="lmoi:VV02_09820"/>
<keyword evidence="2" id="KW-0012">Acyltransferase</keyword>
<dbReference type="PANTHER" id="PTHR43877">
    <property type="entry name" value="AMINOALKYLPHOSPHONATE N-ACETYLTRANSFERASE-RELATED-RELATED"/>
    <property type="match status" value="1"/>
</dbReference>
<dbReference type="EMBL" id="CP011112">
    <property type="protein sequence ID" value="AKU16088.1"/>
    <property type="molecule type" value="Genomic_DNA"/>
</dbReference>
<accession>A0A0K1JHL6</accession>
<gene>
    <name evidence="4" type="ORF">VV02_09820</name>
</gene>
<dbReference type="AlphaFoldDB" id="A0A0K1JHL6"/>
<dbReference type="CDD" id="cd04301">
    <property type="entry name" value="NAT_SF"/>
    <property type="match status" value="1"/>
</dbReference>
<dbReference type="InterPro" id="IPR016181">
    <property type="entry name" value="Acyl_CoA_acyltransferase"/>
</dbReference>
<evidence type="ECO:0000313" key="5">
    <source>
        <dbReference type="Proteomes" id="UP000066480"/>
    </source>
</evidence>
<dbReference type="STRING" id="571913.VV02_09820"/>
<sequence length="155" mass="17040">MVTSVGDWTLQTVPYDDPLAQALVSELNDDLSQRYGGGDATPVRADDFAPPSGTFVVASDSAGLIGCAGLRTQGADAELKRMFIRPGRRRQGHAKRLLEAIEDYARGRGFSRVILETGTAQPEAMALYESVGYLPIPSYGYYRDEPECRCYARWI</sequence>
<name>A0A0K1JHL6_9MICO</name>
<organism evidence="4 5">
    <name type="scientific">Luteipulveratus mongoliensis</name>
    <dbReference type="NCBI Taxonomy" id="571913"/>
    <lineage>
        <taxon>Bacteria</taxon>
        <taxon>Bacillati</taxon>
        <taxon>Actinomycetota</taxon>
        <taxon>Actinomycetes</taxon>
        <taxon>Micrococcales</taxon>
        <taxon>Dermacoccaceae</taxon>
        <taxon>Luteipulveratus</taxon>
    </lineage>
</organism>
<dbReference type="SUPFAM" id="SSF55729">
    <property type="entry name" value="Acyl-CoA N-acyltransferases (Nat)"/>
    <property type="match status" value="1"/>
</dbReference>
<dbReference type="GO" id="GO:0016747">
    <property type="term" value="F:acyltransferase activity, transferring groups other than amino-acyl groups"/>
    <property type="evidence" value="ECO:0007669"/>
    <property type="project" value="InterPro"/>
</dbReference>
<proteinExistence type="predicted"/>
<protein>
    <recommendedName>
        <fullName evidence="3">N-acetyltransferase domain-containing protein</fullName>
    </recommendedName>
</protein>
<dbReference type="Pfam" id="PF00583">
    <property type="entry name" value="Acetyltransf_1"/>
    <property type="match status" value="1"/>
</dbReference>
<evidence type="ECO:0000313" key="4">
    <source>
        <dbReference type="EMBL" id="AKU16088.1"/>
    </source>
</evidence>